<protein>
    <submittedName>
        <fullName evidence="2">Rubrerythrin-like domain-containing protein</fullName>
    </submittedName>
</protein>
<evidence type="ECO:0000313" key="2">
    <source>
        <dbReference type="EMBL" id="NLV08947.1"/>
    </source>
</evidence>
<evidence type="ECO:0000313" key="3">
    <source>
        <dbReference type="Proteomes" id="UP000608662"/>
    </source>
</evidence>
<dbReference type="Gene3D" id="2.20.28.30">
    <property type="entry name" value="RNA polymerase ii, chain L"/>
    <property type="match status" value="1"/>
</dbReference>
<dbReference type="AlphaFoldDB" id="A0A847U9N3"/>
<evidence type="ECO:0000259" key="1">
    <source>
        <dbReference type="Pfam" id="PF23455"/>
    </source>
</evidence>
<sequence>MRDVNQEPEEETPYECFDCGTIVVTEDNPTACPECGGEIRNRLTPIE</sequence>
<dbReference type="OrthoDB" id="280213at2157"/>
<reference evidence="2" key="1">
    <citation type="submission" date="2019-12" db="EMBL/GenBank/DDBJ databases">
        <title>Whole-genome sequence of Halomicrobium mukohataei pws1.</title>
        <authorList>
            <person name="Verma D.K."/>
            <person name="Gopal K."/>
            <person name="Prasad E.S."/>
        </authorList>
    </citation>
    <scope>NUCLEOTIDE SEQUENCE</scope>
    <source>
        <strain evidence="2">Pws1</strain>
    </source>
</reference>
<feature type="domain" description="DUF7129" evidence="1">
    <location>
        <begin position="10"/>
        <end position="42"/>
    </location>
</feature>
<name>A0A847U9N3_9EURY</name>
<proteinExistence type="predicted"/>
<dbReference type="Pfam" id="PF23455">
    <property type="entry name" value="DUF7129"/>
    <property type="match status" value="1"/>
</dbReference>
<dbReference type="Proteomes" id="UP000608662">
    <property type="component" value="Unassembled WGS sequence"/>
</dbReference>
<accession>A0A847U9N3</accession>
<dbReference type="EMBL" id="WOYG01000001">
    <property type="protein sequence ID" value="NLV08947.1"/>
    <property type="molecule type" value="Genomic_DNA"/>
</dbReference>
<gene>
    <name evidence="2" type="ORF">GOC74_03255</name>
</gene>
<dbReference type="NCBIfam" id="NF033497">
    <property type="entry name" value="rubre_like_arch"/>
    <property type="match status" value="1"/>
</dbReference>
<organism evidence="2 3">
    <name type="scientific">Halomicrobium mukohataei</name>
    <dbReference type="NCBI Taxonomy" id="57705"/>
    <lineage>
        <taxon>Archaea</taxon>
        <taxon>Methanobacteriati</taxon>
        <taxon>Methanobacteriota</taxon>
        <taxon>Stenosarchaea group</taxon>
        <taxon>Halobacteria</taxon>
        <taxon>Halobacteriales</taxon>
        <taxon>Haloarculaceae</taxon>
        <taxon>Halomicrobium</taxon>
    </lineage>
</organism>
<dbReference type="SUPFAM" id="SSF57802">
    <property type="entry name" value="Rubredoxin-like"/>
    <property type="match status" value="1"/>
</dbReference>
<dbReference type="RefSeq" id="WP_018258903.1">
    <property type="nucleotide sequence ID" value="NZ_WOYG01000001.1"/>
</dbReference>
<dbReference type="GeneID" id="94362886"/>
<comment type="caution">
    <text evidence="2">The sequence shown here is derived from an EMBL/GenBank/DDBJ whole genome shotgun (WGS) entry which is preliminary data.</text>
</comment>
<dbReference type="InterPro" id="IPR055553">
    <property type="entry name" value="DUF7129"/>
</dbReference>